<comment type="caution">
    <text evidence="1">The sequence shown here is derived from an EMBL/GenBank/DDBJ whole genome shotgun (WGS) entry which is preliminary data.</text>
</comment>
<evidence type="ECO:0000313" key="1">
    <source>
        <dbReference type="EMBL" id="TYP58560.1"/>
    </source>
</evidence>
<proteinExistence type="predicted"/>
<accession>A0A5S5AXH5</accession>
<dbReference type="Proteomes" id="UP000322294">
    <property type="component" value="Unassembled WGS sequence"/>
</dbReference>
<protein>
    <submittedName>
        <fullName evidence="1">Uncharacterized protein</fullName>
    </submittedName>
</protein>
<reference evidence="1 2" key="1">
    <citation type="submission" date="2019-07" db="EMBL/GenBank/DDBJ databases">
        <title>Genomic Encyclopedia of Type Strains, Phase I: the one thousand microbial genomes (KMG-I) project.</title>
        <authorList>
            <person name="Kyrpides N."/>
        </authorList>
    </citation>
    <scope>NUCLEOTIDE SEQUENCE [LARGE SCALE GENOMIC DNA]</scope>
    <source>
        <strain evidence="1 2">DSM 16647</strain>
    </source>
</reference>
<keyword evidence="2" id="KW-1185">Reference proteome</keyword>
<sequence>MSTMNDTSVDFFDNDKDKFKFKKDEDVCLKDLREALKKAAKAGLEVELLTAAPPPAGRPPNITGVIKRVNRGTIEVMLTSGPPNRIGVFSICHIIGFVPKGSDEEQEAAE</sequence>
<gene>
    <name evidence="1" type="ORF">LZ11_00406</name>
</gene>
<evidence type="ECO:0000313" key="2">
    <source>
        <dbReference type="Proteomes" id="UP000322294"/>
    </source>
</evidence>
<name>A0A5S5AXH5_9FIRM</name>
<dbReference type="RefSeq" id="WP_148866149.1">
    <property type="nucleotide sequence ID" value="NZ_VNHO01000003.1"/>
</dbReference>
<organism evidence="1 2">
    <name type="scientific">Thermosediminibacter litoriperuensis</name>
    <dbReference type="NCBI Taxonomy" id="291989"/>
    <lineage>
        <taxon>Bacteria</taxon>
        <taxon>Bacillati</taxon>
        <taxon>Bacillota</taxon>
        <taxon>Clostridia</taxon>
        <taxon>Thermosediminibacterales</taxon>
        <taxon>Thermosediminibacteraceae</taxon>
        <taxon>Thermosediminibacter</taxon>
    </lineage>
</organism>
<dbReference type="OrthoDB" id="2113068at2"/>
<dbReference type="EMBL" id="VNHO01000003">
    <property type="protein sequence ID" value="TYP58560.1"/>
    <property type="molecule type" value="Genomic_DNA"/>
</dbReference>
<dbReference type="AlphaFoldDB" id="A0A5S5AXH5"/>